<feature type="compositionally biased region" description="Basic and acidic residues" evidence="2">
    <location>
        <begin position="433"/>
        <end position="445"/>
    </location>
</feature>
<accession>A0A3P6V7H7</accession>
<feature type="compositionally biased region" description="Polar residues" evidence="2">
    <location>
        <begin position="394"/>
        <end position="403"/>
    </location>
</feature>
<feature type="compositionally biased region" description="Gly residues" evidence="2">
    <location>
        <begin position="1"/>
        <end position="11"/>
    </location>
</feature>
<evidence type="ECO:0000313" key="5">
    <source>
        <dbReference type="Proteomes" id="UP000277928"/>
    </source>
</evidence>
<evidence type="ECO:0000259" key="3">
    <source>
        <dbReference type="Pfam" id="PF12938"/>
    </source>
</evidence>
<dbReference type="OrthoDB" id="5919166at2759"/>
<keyword evidence="1" id="KW-0175">Coiled coil</keyword>
<dbReference type="AlphaFoldDB" id="A0A3P6V7H7"/>
<gene>
    <name evidence="4" type="ORF">NLS_LOCUS7459</name>
</gene>
<organism evidence="4 5">
    <name type="scientific">Litomosoides sigmodontis</name>
    <name type="common">Filarial nematode worm</name>
    <dbReference type="NCBI Taxonomy" id="42156"/>
    <lineage>
        <taxon>Eukaryota</taxon>
        <taxon>Metazoa</taxon>
        <taxon>Ecdysozoa</taxon>
        <taxon>Nematoda</taxon>
        <taxon>Chromadorea</taxon>
        <taxon>Rhabditida</taxon>
        <taxon>Spirurina</taxon>
        <taxon>Spiruromorpha</taxon>
        <taxon>Filarioidea</taxon>
        <taxon>Onchocercidae</taxon>
        <taxon>Litomosoides</taxon>
    </lineage>
</organism>
<feature type="compositionally biased region" description="Polar residues" evidence="2">
    <location>
        <begin position="706"/>
        <end position="731"/>
    </location>
</feature>
<feature type="region of interest" description="Disordered" evidence="2">
    <location>
        <begin position="700"/>
        <end position="781"/>
    </location>
</feature>
<name>A0A3P6V7H7_LITSI</name>
<feature type="compositionally biased region" description="Low complexity" evidence="2">
    <location>
        <begin position="71"/>
        <end position="81"/>
    </location>
</feature>
<sequence>MWPTGSGGGGRNSNTSTAMSSSASSGGNGNSTTGSGSGAATGSQPSFSGVRVNDQRGGARNQQRWFDHHQAQQWSSQNAQWGPHVSGGPNPANPWPLAAATQQWTGTSSPNTATGASTYAEHAKKNMVGRGGQSQVQGRYDQQQWNQVKVDQQTPWDTSSLAGFSSMHATSDAKLSAAEWGSSGAPNARWVPLATQRPVHATATSTAGPDWATAAAVVAAAAAAHHRHDATPWTATTLATHPATAALPPQVGVAWGQSPAVGQQPSASALPNLNEQYDPNPQTPGPWVAPQPQEMNNDMMWHDPNPKQKKVQRDTGTAIWGDPSQQPVEIKRWKDAEVDDYSHIQSATPSGGDWNIIAISSNGSVVCAGVNGIISGGPGTGHATSSCCSAAGTNVSTPTTTGNGPWPDGPHPEPSSSSGHQERWQQQSSTWSDKLDNVGDNHHPPDLVSGPPSAGGIGIHGLLDSAVIRPDIGGGGLAGTTPYISLTQQIADRIRIAVSKGLIDVSMLNRPLPQNALVILNALLQKFPKLEQAQQEYQQVMRAMSSPAQKVESERLAVEINGLQHEILQLRNAMNEHLLKARSNTLINGTLTPAQQQDGQSRLQQWKQANATNTQDCSSDKMCTPSSDANVAGLIAGTQLLTLEGKIDWKVGNLDWSPPPSGTGDKGKQCATFIELICSGSVLLQYVVRSISFVLTADITGKDDPSSSSGEKQHQGASSSTNQSCNGTPTPQQSQIQAQAAPVDDGPQEFVPGKKWEWRDPNKVAEDPNATPGTCKPNPLLTASSAAQPFYLYNTNTNNSSPQGSTATNASNAVTTTANYLNDLQTMNRSPSTGYLGWNSGTANPTAFATGDMWPTVTTGSAALRQSRVTSGPTGIGPFGHAVRGGPVSTSGLGPYQRSNLSSFGLQQPQQHQWVFVQLHGVNEKQVQLLCQKVGQVVHAFCPHGAPFLYAKFVEPAEEIIRRLKAEAPFLQVKTVTESEMDRFLKPRAILSYGGPVGPAGTATDQWMFGTGAVTALLPSCTSNNTDVLSQQPHFHASDTASDLTRPF</sequence>
<reference evidence="4 5" key="1">
    <citation type="submission" date="2018-08" db="EMBL/GenBank/DDBJ databases">
        <authorList>
            <person name="Laetsch R D."/>
            <person name="Stevens L."/>
            <person name="Kumar S."/>
            <person name="Blaxter L. M."/>
        </authorList>
    </citation>
    <scope>NUCLEOTIDE SEQUENCE [LARGE SCALE GENOMIC DNA]</scope>
</reference>
<dbReference type="Pfam" id="PF12938">
    <property type="entry name" value="M_domain"/>
    <property type="match status" value="1"/>
</dbReference>
<proteinExistence type="predicted"/>
<feature type="region of interest" description="Disordered" evidence="2">
    <location>
        <begin position="1"/>
        <end position="97"/>
    </location>
</feature>
<dbReference type="Proteomes" id="UP000277928">
    <property type="component" value="Unassembled WGS sequence"/>
</dbReference>
<feature type="coiled-coil region" evidence="1">
    <location>
        <begin position="553"/>
        <end position="580"/>
    </location>
</feature>
<feature type="region of interest" description="Disordered" evidence="2">
    <location>
        <begin position="394"/>
        <end position="453"/>
    </location>
</feature>
<dbReference type="InterPro" id="IPR026805">
    <property type="entry name" value="GW182_M_dom"/>
</dbReference>
<protein>
    <recommendedName>
        <fullName evidence="3">GW182 middle domain-containing protein</fullName>
    </recommendedName>
</protein>
<keyword evidence="5" id="KW-1185">Reference proteome</keyword>
<dbReference type="STRING" id="42156.A0A3P6V7H7"/>
<feature type="compositionally biased region" description="Low complexity" evidence="2">
    <location>
        <begin position="732"/>
        <end position="741"/>
    </location>
</feature>
<dbReference type="OMA" id="EMNNDMM"/>
<feature type="compositionally biased region" description="Basic and acidic residues" evidence="2">
    <location>
        <begin position="752"/>
        <end position="766"/>
    </location>
</feature>
<feature type="compositionally biased region" description="Low complexity" evidence="2">
    <location>
        <begin position="12"/>
        <end position="43"/>
    </location>
</feature>
<evidence type="ECO:0000313" key="4">
    <source>
        <dbReference type="EMBL" id="VDK86121.1"/>
    </source>
</evidence>
<evidence type="ECO:0000256" key="2">
    <source>
        <dbReference type="SAM" id="MobiDB-lite"/>
    </source>
</evidence>
<feature type="domain" description="GW182 middle" evidence="3">
    <location>
        <begin position="488"/>
        <end position="575"/>
    </location>
</feature>
<evidence type="ECO:0000256" key="1">
    <source>
        <dbReference type="SAM" id="Coils"/>
    </source>
</evidence>
<dbReference type="EMBL" id="UYRX01000773">
    <property type="protein sequence ID" value="VDK86121.1"/>
    <property type="molecule type" value="Genomic_DNA"/>
</dbReference>